<reference evidence="1" key="1">
    <citation type="submission" date="2022-09" db="EMBL/GenBank/DDBJ databases">
        <title>Actin cytoskeleton and complex cell architecture in an #Asgard archaeon.</title>
        <authorList>
            <person name="Ponce Toledo R.I."/>
            <person name="Schleper C."/>
            <person name="Rodrigues Oliveira T."/>
            <person name="Wollweber F."/>
            <person name="Xu J."/>
            <person name="Rittmann S."/>
            <person name="Klingl A."/>
            <person name="Pilhofer M."/>
        </authorList>
    </citation>
    <scope>NUCLEOTIDE SEQUENCE</scope>
    <source>
        <strain evidence="1">B-35</strain>
    </source>
</reference>
<dbReference type="EMBL" id="CP104013">
    <property type="protein sequence ID" value="UYP48611.1"/>
    <property type="molecule type" value="Genomic_DNA"/>
</dbReference>
<keyword evidence="2" id="KW-1185">Reference proteome</keyword>
<organism evidence="1 2">
    <name type="scientific">Candidatus Lokiarchaeum ossiferum</name>
    <dbReference type="NCBI Taxonomy" id="2951803"/>
    <lineage>
        <taxon>Archaea</taxon>
        <taxon>Promethearchaeati</taxon>
        <taxon>Promethearchaeota</taxon>
        <taxon>Promethearchaeia</taxon>
        <taxon>Promethearchaeales</taxon>
        <taxon>Promethearchaeaceae</taxon>
        <taxon>Candidatus Lokiarchaeum</taxon>
    </lineage>
</organism>
<sequence length="312" mass="36465">MLSVPLSPENALVSDPSKVPNLMMTQFFGQKINDDLTHAIETDPLGVYAQYRNDFVHTLIRHNQKSPAAPKYFRELWTLETALYQQYGHIQIPFAEVKFLLRMLKVVFQHFVELDTKFVIKWIMCFEKFLSRHQEHSKFFFDPQDCQKLFDLMIIYQCLFHEKYAEELILFGKYARYYGSLSTLRHMVEFDKKALFSPTILRQGLLYIPSKGLTHHRIHHLQTHPTMRGSFEIVPLGRDQHVIICQTNTCPMCGKSDIDLQTHLGKAAPRRCILARKCTLLLDFHDLHIRNGEVISPSENSILDYKGAFFND</sequence>
<evidence type="ECO:0000313" key="1">
    <source>
        <dbReference type="EMBL" id="UYP48611.1"/>
    </source>
</evidence>
<protein>
    <submittedName>
        <fullName evidence="1">Uncharacterized protein</fullName>
    </submittedName>
</protein>
<evidence type="ECO:0000313" key="2">
    <source>
        <dbReference type="Proteomes" id="UP001208689"/>
    </source>
</evidence>
<accession>A0ABY6HYK5</accession>
<name>A0ABY6HYK5_9ARCH</name>
<dbReference type="Proteomes" id="UP001208689">
    <property type="component" value="Chromosome"/>
</dbReference>
<proteinExistence type="predicted"/>
<gene>
    <name evidence="1" type="ORF">NEF87_004896</name>
</gene>